<name>A0ABT7AHL1_9HYPH</name>
<evidence type="ECO:0000256" key="1">
    <source>
        <dbReference type="SAM" id="Phobius"/>
    </source>
</evidence>
<keyword evidence="1" id="KW-1133">Transmembrane helix</keyword>
<dbReference type="PANTHER" id="PTHR38602">
    <property type="entry name" value="INNER MEMBRANE PROTEIN-RELATED"/>
    <property type="match status" value="1"/>
</dbReference>
<accession>A0ABT7AHL1</accession>
<proteinExistence type="predicted"/>
<dbReference type="Pfam" id="PF09838">
    <property type="entry name" value="DUF2065"/>
    <property type="match status" value="1"/>
</dbReference>
<reference evidence="2 3" key="1">
    <citation type="submission" date="2023-05" db="EMBL/GenBank/DDBJ databases">
        <title>Chelatococcus sp. nov., a moderately thermophilic bacterium isolated from hot spring microbial mat.</title>
        <authorList>
            <person name="Hu C.-J."/>
            <person name="Li W.-J."/>
        </authorList>
    </citation>
    <scope>NUCLEOTIDE SEQUENCE [LARGE SCALE GENOMIC DNA]</scope>
    <source>
        <strain evidence="2 3">SYSU G07232</strain>
    </source>
</reference>
<keyword evidence="1" id="KW-0472">Membrane</keyword>
<dbReference type="InterPro" id="IPR019201">
    <property type="entry name" value="DUF2065"/>
</dbReference>
<evidence type="ECO:0000313" key="3">
    <source>
        <dbReference type="Proteomes" id="UP001321492"/>
    </source>
</evidence>
<keyword evidence="1" id="KW-0812">Transmembrane</keyword>
<gene>
    <name evidence="2" type="ORF">QNA08_10040</name>
</gene>
<protein>
    <submittedName>
        <fullName evidence="2">DUF2065 domain-containing protein</fullName>
    </submittedName>
</protein>
<dbReference type="RefSeq" id="WP_283740560.1">
    <property type="nucleotide sequence ID" value="NZ_JASJEV010000005.1"/>
</dbReference>
<comment type="caution">
    <text evidence="2">The sequence shown here is derived from an EMBL/GenBank/DDBJ whole genome shotgun (WGS) entry which is preliminary data.</text>
</comment>
<sequence length="65" mass="6695">MTDFLAALGLLLAVEGIIFAAFPTAAKRAMAEAADAPVERMRLVGIVSAIAGVVIVWLVRGSGLL</sequence>
<keyword evidence="3" id="KW-1185">Reference proteome</keyword>
<evidence type="ECO:0000313" key="2">
    <source>
        <dbReference type="EMBL" id="MDJ1158575.1"/>
    </source>
</evidence>
<dbReference type="EMBL" id="JASJEV010000005">
    <property type="protein sequence ID" value="MDJ1158575.1"/>
    <property type="molecule type" value="Genomic_DNA"/>
</dbReference>
<feature type="transmembrane region" description="Helical" evidence="1">
    <location>
        <begin position="41"/>
        <end position="59"/>
    </location>
</feature>
<dbReference type="PANTHER" id="PTHR38602:SF1">
    <property type="entry name" value="INNER MEMBRANE PROTEIN"/>
    <property type="match status" value="1"/>
</dbReference>
<organism evidence="2 3">
    <name type="scientific">Chelatococcus albus</name>
    <dbReference type="NCBI Taxonomy" id="3047466"/>
    <lineage>
        <taxon>Bacteria</taxon>
        <taxon>Pseudomonadati</taxon>
        <taxon>Pseudomonadota</taxon>
        <taxon>Alphaproteobacteria</taxon>
        <taxon>Hyphomicrobiales</taxon>
        <taxon>Chelatococcaceae</taxon>
        <taxon>Chelatococcus</taxon>
    </lineage>
</organism>
<dbReference type="Proteomes" id="UP001321492">
    <property type="component" value="Unassembled WGS sequence"/>
</dbReference>